<keyword evidence="5 6" id="KW-0472">Membrane</keyword>
<evidence type="ECO:0000256" key="4">
    <source>
        <dbReference type="ARBA" id="ARBA00022989"/>
    </source>
</evidence>
<comment type="caution">
    <text evidence="8">The sequence shown here is derived from an EMBL/GenBank/DDBJ whole genome shotgun (WGS) entry which is preliminary data.</text>
</comment>
<keyword evidence="4 6" id="KW-1133">Transmembrane helix</keyword>
<accession>A0ABQ0JG40</accession>
<feature type="domain" description="Type II secretion system protein GspF" evidence="7">
    <location>
        <begin position="13"/>
        <end position="131"/>
    </location>
</feature>
<proteinExistence type="predicted"/>
<evidence type="ECO:0000256" key="1">
    <source>
        <dbReference type="ARBA" id="ARBA00004651"/>
    </source>
</evidence>
<gene>
    <name evidence="8" type="ORF">JCM19239_1445</name>
</gene>
<protein>
    <recommendedName>
        <fullName evidence="7">Type II secretion system protein GspF domain-containing protein</fullName>
    </recommendedName>
</protein>
<evidence type="ECO:0000313" key="9">
    <source>
        <dbReference type="Proteomes" id="UP000029223"/>
    </source>
</evidence>
<organism evidence="8 9">
    <name type="scientific">Vibrio variabilis</name>
    <dbReference type="NCBI Taxonomy" id="990271"/>
    <lineage>
        <taxon>Bacteria</taxon>
        <taxon>Pseudomonadati</taxon>
        <taxon>Pseudomonadota</taxon>
        <taxon>Gammaproteobacteria</taxon>
        <taxon>Vibrionales</taxon>
        <taxon>Vibrionaceae</taxon>
        <taxon>Vibrio</taxon>
    </lineage>
</organism>
<dbReference type="Gene3D" id="1.20.81.30">
    <property type="entry name" value="Type II secretion system (T2SS), domain F"/>
    <property type="match status" value="1"/>
</dbReference>
<evidence type="ECO:0000256" key="6">
    <source>
        <dbReference type="SAM" id="Phobius"/>
    </source>
</evidence>
<evidence type="ECO:0000313" key="8">
    <source>
        <dbReference type="EMBL" id="GAL27724.1"/>
    </source>
</evidence>
<comment type="subcellular location">
    <subcellularLocation>
        <location evidence="1">Cell membrane</location>
        <topology evidence="1">Multi-pass membrane protein</topology>
    </subcellularLocation>
</comment>
<dbReference type="EMBL" id="BBMS01000033">
    <property type="protein sequence ID" value="GAL27724.1"/>
    <property type="molecule type" value="Genomic_DNA"/>
</dbReference>
<evidence type="ECO:0000259" key="7">
    <source>
        <dbReference type="Pfam" id="PF00482"/>
    </source>
</evidence>
<name>A0ABQ0JG40_9VIBR</name>
<feature type="transmembrane region" description="Helical" evidence="6">
    <location>
        <begin position="108"/>
        <end position="133"/>
    </location>
</feature>
<sequence>MKPLPLKVQLTLFDQLIGLHSAGLGQKDILLQLQKFGGKSEQTVAKYALNEMGKGLSLAHSLKPFLSELAFQSLLAGESTGHPQQGLEDAKRVLSTQNFGASTLIKAMALPLAISVMLLGVAALCSAFVFPALAEQMHAPMGKCCNVCVSTRPAGEADASYFDTFAYYAWHWYCSSTATLVWAATAHH</sequence>
<keyword evidence="2" id="KW-1003">Cell membrane</keyword>
<dbReference type="Pfam" id="PF00482">
    <property type="entry name" value="T2SSF"/>
    <property type="match status" value="1"/>
</dbReference>
<evidence type="ECO:0000256" key="2">
    <source>
        <dbReference type="ARBA" id="ARBA00022475"/>
    </source>
</evidence>
<dbReference type="InterPro" id="IPR018076">
    <property type="entry name" value="T2SS_GspF_dom"/>
</dbReference>
<keyword evidence="3 6" id="KW-0812">Transmembrane</keyword>
<evidence type="ECO:0000256" key="3">
    <source>
        <dbReference type="ARBA" id="ARBA00022692"/>
    </source>
</evidence>
<reference evidence="9" key="1">
    <citation type="submission" date="2014-09" db="EMBL/GenBank/DDBJ databases">
        <title>Vibrio variabilis JCM 19239. (C206) whole genome shotgun sequence.</title>
        <authorList>
            <person name="Sawabe T."/>
            <person name="Meirelles P."/>
            <person name="Nakanishi M."/>
            <person name="Sayaka M."/>
            <person name="Hattori M."/>
            <person name="Ohkuma M."/>
        </authorList>
    </citation>
    <scope>NUCLEOTIDE SEQUENCE [LARGE SCALE GENOMIC DNA]</scope>
    <source>
        <strain evidence="9">JCM 19239</strain>
    </source>
</reference>
<dbReference type="InterPro" id="IPR042094">
    <property type="entry name" value="T2SS_GspF_sf"/>
</dbReference>
<evidence type="ECO:0000256" key="5">
    <source>
        <dbReference type="ARBA" id="ARBA00023136"/>
    </source>
</evidence>
<dbReference type="Proteomes" id="UP000029223">
    <property type="component" value="Unassembled WGS sequence"/>
</dbReference>
<keyword evidence="9" id="KW-1185">Reference proteome</keyword>